<reference evidence="3 4" key="1">
    <citation type="submission" date="2015-11" db="EMBL/GenBank/DDBJ databases">
        <title>Genomic analysis of 38 Legionella species identifies large and diverse effector repertoires.</title>
        <authorList>
            <person name="Burstein D."/>
            <person name="Amaro F."/>
            <person name="Zusman T."/>
            <person name="Lifshitz Z."/>
            <person name="Cohen O."/>
            <person name="Gilbert J.A."/>
            <person name="Pupko T."/>
            <person name="Shuman H.A."/>
            <person name="Segal G."/>
        </authorList>
    </citation>
    <scope>NUCLEOTIDE SEQUENCE [LARGE SCALE GENOMIC DNA]</scope>
    <source>
        <strain evidence="3 4">ATCC 49506</strain>
    </source>
</reference>
<keyword evidence="2" id="KW-0472">Membrane</keyword>
<evidence type="ECO:0000256" key="2">
    <source>
        <dbReference type="SAM" id="Phobius"/>
    </source>
</evidence>
<feature type="transmembrane region" description="Helical" evidence="2">
    <location>
        <begin position="122"/>
        <end position="144"/>
    </location>
</feature>
<organism evidence="3 4">
    <name type="scientific">Legionella nautarum</name>
    <dbReference type="NCBI Taxonomy" id="45070"/>
    <lineage>
        <taxon>Bacteria</taxon>
        <taxon>Pseudomonadati</taxon>
        <taxon>Pseudomonadota</taxon>
        <taxon>Gammaproteobacteria</taxon>
        <taxon>Legionellales</taxon>
        <taxon>Legionellaceae</taxon>
        <taxon>Legionella</taxon>
    </lineage>
</organism>
<dbReference type="EMBL" id="LNYO01000023">
    <property type="protein sequence ID" value="KTD33560.1"/>
    <property type="molecule type" value="Genomic_DNA"/>
</dbReference>
<feature type="transmembrane region" description="Helical" evidence="2">
    <location>
        <begin position="156"/>
        <end position="183"/>
    </location>
</feature>
<dbReference type="AlphaFoldDB" id="A0A0W0WML9"/>
<feature type="transmembrane region" description="Helical" evidence="2">
    <location>
        <begin position="58"/>
        <end position="75"/>
    </location>
</feature>
<evidence type="ECO:0000256" key="1">
    <source>
        <dbReference type="NCBIfam" id="TIGR00697"/>
    </source>
</evidence>
<dbReference type="STRING" id="45070.Lnau_2311"/>
<feature type="transmembrane region" description="Helical" evidence="2">
    <location>
        <begin position="26"/>
        <end position="46"/>
    </location>
</feature>
<gene>
    <name evidence="3" type="ORF">Lnau_2311</name>
</gene>
<dbReference type="InterPro" id="IPR003744">
    <property type="entry name" value="YhhQ"/>
</dbReference>
<keyword evidence="2" id="KW-1133">Transmembrane helix</keyword>
<dbReference type="Proteomes" id="UP000054725">
    <property type="component" value="Unassembled WGS sequence"/>
</dbReference>
<sequence>MNFVEHQKVEFKHTSNKPDNFKYMRILSMIYITFLMAATTMSYKLVNILGVVEPGSTLIYTFTFFLANIYAELYGPVYAKKLIWESIITGYIFALLITFVNYLPSPIYWNFNEEFNKVIGHVLRFTNAGVVGYLLSAFLNVYLLTKWKQKLKGKHFWIRSLLASSISEGLATFIAGLITFLGMIPTVKILLIMLNAFLFKMVYGLIAVWPATFIAYILKRNEKEITNTSLNLFLAKN</sequence>
<dbReference type="NCBIfam" id="TIGR00697">
    <property type="entry name" value="queuosine precursor transporter"/>
    <property type="match status" value="1"/>
</dbReference>
<feature type="transmembrane region" description="Helical" evidence="2">
    <location>
        <begin position="189"/>
        <end position="218"/>
    </location>
</feature>
<dbReference type="RefSeq" id="WP_058505317.1">
    <property type="nucleotide sequence ID" value="NZ_CAAAIF010000017.1"/>
</dbReference>
<evidence type="ECO:0000313" key="3">
    <source>
        <dbReference type="EMBL" id="KTD33560.1"/>
    </source>
</evidence>
<dbReference type="PANTHER" id="PTHR34300">
    <property type="entry name" value="QUEUOSINE PRECURSOR TRANSPORTER-RELATED"/>
    <property type="match status" value="1"/>
</dbReference>
<keyword evidence="2" id="KW-0812">Transmembrane</keyword>
<dbReference type="PATRIC" id="fig|45070.6.peg.2438"/>
<accession>A0A0W0WML9</accession>
<feature type="transmembrane region" description="Helical" evidence="2">
    <location>
        <begin position="82"/>
        <end position="102"/>
    </location>
</feature>
<dbReference type="PANTHER" id="PTHR34300:SF2">
    <property type="entry name" value="QUEUOSINE PRECURSOR TRANSPORTER-RELATED"/>
    <property type="match status" value="1"/>
</dbReference>
<dbReference type="Pfam" id="PF02592">
    <property type="entry name" value="Vut_1"/>
    <property type="match status" value="1"/>
</dbReference>
<protein>
    <recommendedName>
        <fullName evidence="1">Queuosine precursor transporter</fullName>
    </recommendedName>
</protein>
<evidence type="ECO:0000313" key="4">
    <source>
        <dbReference type="Proteomes" id="UP000054725"/>
    </source>
</evidence>
<comment type="caution">
    <text evidence="3">The sequence shown here is derived from an EMBL/GenBank/DDBJ whole genome shotgun (WGS) entry which is preliminary data.</text>
</comment>
<dbReference type="OrthoDB" id="9805479at2"/>
<name>A0A0W0WML9_9GAMM</name>
<proteinExistence type="predicted"/>
<keyword evidence="4" id="KW-1185">Reference proteome</keyword>